<keyword evidence="2" id="KW-1185">Reference proteome</keyword>
<dbReference type="EMBL" id="ABYU02000016">
    <property type="protein sequence ID" value="EEX21762.1"/>
    <property type="molecule type" value="Genomic_DNA"/>
</dbReference>
<dbReference type="STRING" id="537007.BLAHAN_05387"/>
<dbReference type="AlphaFoldDB" id="C9L7L7"/>
<evidence type="ECO:0000313" key="1">
    <source>
        <dbReference type="EMBL" id="EEX21762.1"/>
    </source>
</evidence>
<sequence length="187" mass="22125">MNNKRNHKYYQEIFEKWNNRRTSLEIPRLLIYQPKDDEEFRQCYLPETAKGQPFYKARHSLPKYWFVSNYGTILTLEHDIPELLVDIVTNEDKIASSFDYGGLTYQIDNDALVALVFNTESYIETAAKEIIEIKGIKAFTKNMVTIFYRSYFEPLEHLNVIEIIKANLKNLKPSNLVITKEEKLYEI</sequence>
<dbReference type="HOGENOM" id="CLU_1445062_0_0_9"/>
<comment type="caution">
    <text evidence="1">The sequence shown here is derived from an EMBL/GenBank/DDBJ whole genome shotgun (WGS) entry which is preliminary data.</text>
</comment>
<name>C9L7L7_BLAHA</name>
<gene>
    <name evidence="1" type="ORF">BLAHAN_05387</name>
</gene>
<dbReference type="RefSeq" id="WP_003020432.1">
    <property type="nucleotide sequence ID" value="NZ_CP022413.2"/>
</dbReference>
<organism evidence="1 2">
    <name type="scientific">Blautia hansenii DSM 20583</name>
    <dbReference type="NCBI Taxonomy" id="537007"/>
    <lineage>
        <taxon>Bacteria</taxon>
        <taxon>Bacillati</taxon>
        <taxon>Bacillota</taxon>
        <taxon>Clostridia</taxon>
        <taxon>Lachnospirales</taxon>
        <taxon>Lachnospiraceae</taxon>
        <taxon>Blautia</taxon>
    </lineage>
</organism>
<proteinExistence type="predicted"/>
<protein>
    <submittedName>
        <fullName evidence="1">Uncharacterized protein</fullName>
    </submittedName>
</protein>
<reference evidence="1" key="1">
    <citation type="submission" date="2009-09" db="EMBL/GenBank/DDBJ databases">
        <authorList>
            <person name="Weinstock G."/>
            <person name="Sodergren E."/>
            <person name="Clifton S."/>
            <person name="Fulton L."/>
            <person name="Fulton B."/>
            <person name="Courtney L."/>
            <person name="Fronick C."/>
            <person name="Harrison M."/>
            <person name="Strong C."/>
            <person name="Farmer C."/>
            <person name="Delahaunty K."/>
            <person name="Markovic C."/>
            <person name="Hall O."/>
            <person name="Minx P."/>
            <person name="Tomlinson C."/>
            <person name="Mitreva M."/>
            <person name="Nelson J."/>
            <person name="Hou S."/>
            <person name="Wollam A."/>
            <person name="Pepin K.H."/>
            <person name="Johnson M."/>
            <person name="Bhonagiri V."/>
            <person name="Nash W.E."/>
            <person name="Warren W."/>
            <person name="Chinwalla A."/>
            <person name="Mardis E.R."/>
            <person name="Wilson R.K."/>
        </authorList>
    </citation>
    <scope>NUCLEOTIDE SEQUENCE [LARGE SCALE GENOMIC DNA]</scope>
    <source>
        <strain evidence="1">DSM 20583</strain>
    </source>
</reference>
<evidence type="ECO:0000313" key="2">
    <source>
        <dbReference type="Proteomes" id="UP000003755"/>
    </source>
</evidence>
<accession>C9L7L7</accession>
<dbReference type="KEGG" id="bhan:CGC63_09720"/>
<dbReference type="Proteomes" id="UP000003755">
    <property type="component" value="Unassembled WGS sequence"/>
</dbReference>